<dbReference type="GO" id="GO:0070897">
    <property type="term" value="P:transcription preinitiation complex assembly"/>
    <property type="evidence" value="ECO:0007669"/>
    <property type="project" value="InterPro"/>
</dbReference>
<keyword evidence="4 9" id="KW-0863">Zinc-finger</keyword>
<evidence type="ECO:0000256" key="4">
    <source>
        <dbReference type="ARBA" id="ARBA00022771"/>
    </source>
</evidence>
<keyword evidence="7" id="KW-0804">Transcription</keyword>
<feature type="domain" description="TFIIB-type" evidence="10">
    <location>
        <begin position="3"/>
        <end position="34"/>
    </location>
</feature>
<evidence type="ECO:0000313" key="11">
    <source>
        <dbReference type="EMBL" id="CAD7662878.1"/>
    </source>
</evidence>
<gene>
    <name evidence="11" type="ORF">ONB1V03_LOCUS19438</name>
</gene>
<organism evidence="11">
    <name type="scientific">Oppiella nova</name>
    <dbReference type="NCBI Taxonomy" id="334625"/>
    <lineage>
        <taxon>Eukaryota</taxon>
        <taxon>Metazoa</taxon>
        <taxon>Ecdysozoa</taxon>
        <taxon>Arthropoda</taxon>
        <taxon>Chelicerata</taxon>
        <taxon>Arachnida</taxon>
        <taxon>Acari</taxon>
        <taxon>Acariformes</taxon>
        <taxon>Sarcoptiformes</taxon>
        <taxon>Oribatida</taxon>
        <taxon>Brachypylina</taxon>
        <taxon>Oppioidea</taxon>
        <taxon>Oppiidae</taxon>
        <taxon>Oppiella</taxon>
    </lineage>
</organism>
<dbReference type="GO" id="GO:0005634">
    <property type="term" value="C:nucleus"/>
    <property type="evidence" value="ECO:0007669"/>
    <property type="project" value="UniProtKB-SubCell"/>
</dbReference>
<reference evidence="11" key="1">
    <citation type="submission" date="2020-11" db="EMBL/GenBank/DDBJ databases">
        <authorList>
            <person name="Tran Van P."/>
        </authorList>
    </citation>
    <scope>NUCLEOTIDE SEQUENCE</scope>
</reference>
<dbReference type="Proteomes" id="UP000728032">
    <property type="component" value="Unassembled WGS sequence"/>
</dbReference>
<evidence type="ECO:0000256" key="3">
    <source>
        <dbReference type="ARBA" id="ARBA00022723"/>
    </source>
</evidence>
<dbReference type="GO" id="GO:0000126">
    <property type="term" value="C:transcription factor TFIIIB complex"/>
    <property type="evidence" value="ECO:0007669"/>
    <property type="project" value="TreeGrafter"/>
</dbReference>
<dbReference type="PANTHER" id="PTHR11618">
    <property type="entry name" value="TRANSCRIPTION INITIATION FACTOR IIB-RELATED"/>
    <property type="match status" value="1"/>
</dbReference>
<evidence type="ECO:0000313" key="12">
    <source>
        <dbReference type="Proteomes" id="UP000728032"/>
    </source>
</evidence>
<evidence type="ECO:0000256" key="5">
    <source>
        <dbReference type="ARBA" id="ARBA00022833"/>
    </source>
</evidence>
<dbReference type="EMBL" id="CAJPVJ010029753">
    <property type="protein sequence ID" value="CAG2180015.1"/>
    <property type="molecule type" value="Genomic_DNA"/>
</dbReference>
<proteinExistence type="inferred from homology"/>
<dbReference type="PROSITE" id="PS51134">
    <property type="entry name" value="ZF_TFIIB"/>
    <property type="match status" value="1"/>
</dbReference>
<keyword evidence="8" id="KW-0539">Nucleus</keyword>
<feature type="non-terminal residue" evidence="11">
    <location>
        <position position="1"/>
    </location>
</feature>
<keyword evidence="3" id="KW-0479">Metal-binding</keyword>
<dbReference type="PANTHER" id="PTHR11618:SF4">
    <property type="entry name" value="TRANSCRIPTION FACTOR IIIB 90 KDA SUBUNIT"/>
    <property type="match status" value="1"/>
</dbReference>
<evidence type="ECO:0000256" key="7">
    <source>
        <dbReference type="ARBA" id="ARBA00023163"/>
    </source>
</evidence>
<name>A0A7R9MN23_9ACAR</name>
<evidence type="ECO:0000256" key="9">
    <source>
        <dbReference type="PROSITE-ProRule" id="PRU00469"/>
    </source>
</evidence>
<evidence type="ECO:0000256" key="2">
    <source>
        <dbReference type="ARBA" id="ARBA00010857"/>
    </source>
</evidence>
<dbReference type="SUPFAM" id="SSF57783">
    <property type="entry name" value="Zinc beta-ribbon"/>
    <property type="match status" value="1"/>
</dbReference>
<dbReference type="GO" id="GO:0008270">
    <property type="term" value="F:zinc ion binding"/>
    <property type="evidence" value="ECO:0007669"/>
    <property type="project" value="UniProtKB-KW"/>
</dbReference>
<keyword evidence="6" id="KW-0805">Transcription regulation</keyword>
<dbReference type="Pfam" id="PF08271">
    <property type="entry name" value="Zn_Ribbon_TF"/>
    <property type="match status" value="1"/>
</dbReference>
<dbReference type="GO" id="GO:0097550">
    <property type="term" value="C:transcription preinitiation complex"/>
    <property type="evidence" value="ECO:0007669"/>
    <property type="project" value="TreeGrafter"/>
</dbReference>
<evidence type="ECO:0000259" key="10">
    <source>
        <dbReference type="PROSITE" id="PS51134"/>
    </source>
</evidence>
<dbReference type="InterPro" id="IPR013137">
    <property type="entry name" value="Znf_TFIIB"/>
</dbReference>
<dbReference type="InterPro" id="IPR000812">
    <property type="entry name" value="TFIIB"/>
</dbReference>
<comment type="subcellular location">
    <subcellularLocation>
        <location evidence="1">Nucleus</location>
    </subcellularLocation>
</comment>
<dbReference type="EMBL" id="OC944578">
    <property type="protein sequence ID" value="CAD7662878.1"/>
    <property type="molecule type" value="Genomic_DNA"/>
</dbReference>
<evidence type="ECO:0000256" key="8">
    <source>
        <dbReference type="ARBA" id="ARBA00023242"/>
    </source>
</evidence>
<protein>
    <recommendedName>
        <fullName evidence="10">TFIIB-type domain-containing protein</fullName>
    </recommendedName>
</protein>
<dbReference type="AlphaFoldDB" id="A0A7R9MN23"/>
<comment type="similarity">
    <text evidence="2">Belongs to the TFIIB family.</text>
</comment>
<keyword evidence="12" id="KW-1185">Reference proteome</keyword>
<evidence type="ECO:0000256" key="1">
    <source>
        <dbReference type="ARBA" id="ARBA00004123"/>
    </source>
</evidence>
<evidence type="ECO:0000256" key="6">
    <source>
        <dbReference type="ARBA" id="ARBA00023015"/>
    </source>
</evidence>
<dbReference type="GO" id="GO:0000995">
    <property type="term" value="F:RNA polymerase III general transcription initiation factor activity"/>
    <property type="evidence" value="ECO:0007669"/>
    <property type="project" value="TreeGrafter"/>
</dbReference>
<dbReference type="GO" id="GO:0001006">
    <property type="term" value="F:RNA polymerase III type 3 promoter sequence-specific DNA binding"/>
    <property type="evidence" value="ECO:0007669"/>
    <property type="project" value="TreeGrafter"/>
</dbReference>
<sequence length="103" mass="11168">MSSTVTCGNCGSNEVEFESSRGDTYCTSCGFVIDQNCIVSEVLFSEGTHGSAHIIGQRHDTESAFKSFSIGGILGAGRESRQVTLMNAKRRIKTVCDQLRLNE</sequence>
<keyword evidence="5" id="KW-0862">Zinc</keyword>
<dbReference type="OrthoDB" id="511529at2759"/>
<accession>A0A7R9MN23</accession>
<dbReference type="Gene3D" id="1.10.472.170">
    <property type="match status" value="1"/>
</dbReference>